<dbReference type="PANTHER" id="PTHR43418">
    <property type="entry name" value="MULTIFUNCTIONAL TRYPTOPHAN BIOSYNTHESIS PROTEIN-RELATED"/>
    <property type="match status" value="1"/>
</dbReference>
<dbReference type="PRINTS" id="PR00099">
    <property type="entry name" value="CPSGATASE"/>
</dbReference>
<name>A0ABT9YB56_9FIRM</name>
<dbReference type="InterPro" id="IPR006221">
    <property type="entry name" value="TrpG/PapA_dom"/>
</dbReference>
<dbReference type="EC" id="4.1.3.27" evidence="3"/>
<keyword evidence="3" id="KW-0456">Lyase</keyword>
<dbReference type="EMBL" id="JAUSUE010000028">
    <property type="protein sequence ID" value="MDQ0205075.1"/>
    <property type="molecule type" value="Genomic_DNA"/>
</dbReference>
<dbReference type="Pfam" id="PF00117">
    <property type="entry name" value="GATase"/>
    <property type="match status" value="1"/>
</dbReference>
<dbReference type="NCBIfam" id="TIGR00566">
    <property type="entry name" value="trpG_papA"/>
    <property type="match status" value="1"/>
</dbReference>
<keyword evidence="4" id="KW-1185">Reference proteome</keyword>
<sequence>MLLLIDNYDSFSYNLYQLLGEIDADIKVIRNDELTVEEIRALSPARIVLSPGPGRPEDAGICKDVVRALGSKIPILGVCLGHQAIGEVFSATVGYAKKIMHGKKSMITVTGNMPIFKGMPEKFEAARYHSLAVDRNTITDELIVTAQTDDGEVMAMRHRDYPIYGVQFHPESILTFGGKCILQNFLQTGGAVQ</sequence>
<accession>A0ABT9YB56</accession>
<dbReference type="InterPro" id="IPR050472">
    <property type="entry name" value="Anth_synth/Amidotransfase"/>
</dbReference>
<reference evidence="3 4" key="1">
    <citation type="submission" date="2023-07" db="EMBL/GenBank/DDBJ databases">
        <title>Genomic Encyclopedia of Type Strains, Phase IV (KMG-IV): sequencing the most valuable type-strain genomes for metagenomic binning, comparative biology and taxonomic classification.</title>
        <authorList>
            <person name="Goeker M."/>
        </authorList>
    </citation>
    <scope>NUCLEOTIDE SEQUENCE [LARGE SCALE GENOMIC DNA]</scope>
    <source>
        <strain evidence="3 4">DSM 16980</strain>
    </source>
</reference>
<protein>
    <submittedName>
        <fullName evidence="3">Anthranilate synthase component 2</fullName>
        <ecNumber evidence="3">4.1.3.27</ecNumber>
    </submittedName>
</protein>
<evidence type="ECO:0000313" key="4">
    <source>
        <dbReference type="Proteomes" id="UP001239167"/>
    </source>
</evidence>
<comment type="caution">
    <text evidence="3">The sequence shown here is derived from an EMBL/GenBank/DDBJ whole genome shotgun (WGS) entry which is preliminary data.</text>
</comment>
<dbReference type="PROSITE" id="PS51273">
    <property type="entry name" value="GATASE_TYPE_1"/>
    <property type="match status" value="1"/>
</dbReference>
<dbReference type="GO" id="GO:0004049">
    <property type="term" value="F:anthranilate synthase activity"/>
    <property type="evidence" value="ECO:0007669"/>
    <property type="project" value="UniProtKB-EC"/>
</dbReference>
<dbReference type="InterPro" id="IPR017926">
    <property type="entry name" value="GATASE"/>
</dbReference>
<gene>
    <name evidence="3" type="ORF">J2S01_002813</name>
</gene>
<organism evidence="3 4">
    <name type="scientific">Pectinatus haikarae</name>
    <dbReference type="NCBI Taxonomy" id="349096"/>
    <lineage>
        <taxon>Bacteria</taxon>
        <taxon>Bacillati</taxon>
        <taxon>Bacillota</taxon>
        <taxon>Negativicutes</taxon>
        <taxon>Selenomonadales</taxon>
        <taxon>Selenomonadaceae</taxon>
        <taxon>Pectinatus</taxon>
    </lineage>
</organism>
<dbReference type="PRINTS" id="PR00096">
    <property type="entry name" value="GATASE"/>
</dbReference>
<keyword evidence="1" id="KW-0315">Glutamine amidotransferase</keyword>
<dbReference type="PANTHER" id="PTHR43418:SF4">
    <property type="entry name" value="MULTIFUNCTIONAL TRYPTOPHAN BIOSYNTHESIS PROTEIN"/>
    <property type="match status" value="1"/>
</dbReference>
<dbReference type="InterPro" id="IPR029062">
    <property type="entry name" value="Class_I_gatase-like"/>
</dbReference>
<dbReference type="RefSeq" id="WP_307225317.1">
    <property type="nucleotide sequence ID" value="NZ_CP116940.1"/>
</dbReference>
<evidence type="ECO:0000259" key="2">
    <source>
        <dbReference type="Pfam" id="PF00117"/>
    </source>
</evidence>
<dbReference type="Proteomes" id="UP001239167">
    <property type="component" value="Unassembled WGS sequence"/>
</dbReference>
<dbReference type="Gene3D" id="3.40.50.880">
    <property type="match status" value="1"/>
</dbReference>
<dbReference type="CDD" id="cd01743">
    <property type="entry name" value="GATase1_Anthranilate_Synthase"/>
    <property type="match status" value="1"/>
</dbReference>
<feature type="domain" description="Glutamine amidotransferase" evidence="2">
    <location>
        <begin position="3"/>
        <end position="186"/>
    </location>
</feature>
<evidence type="ECO:0000256" key="1">
    <source>
        <dbReference type="ARBA" id="ARBA00022962"/>
    </source>
</evidence>
<dbReference type="SUPFAM" id="SSF52317">
    <property type="entry name" value="Class I glutamine amidotransferase-like"/>
    <property type="match status" value="1"/>
</dbReference>
<dbReference type="PRINTS" id="PR00097">
    <property type="entry name" value="ANTSNTHASEII"/>
</dbReference>
<evidence type="ECO:0000313" key="3">
    <source>
        <dbReference type="EMBL" id="MDQ0205075.1"/>
    </source>
</evidence>
<proteinExistence type="predicted"/>